<evidence type="ECO:0000256" key="1">
    <source>
        <dbReference type="SAM" id="MobiDB-lite"/>
    </source>
</evidence>
<gene>
    <name evidence="2" type="ORF">BPAG_LOCUS10616</name>
</gene>
<dbReference type="AlphaFoldDB" id="A0A0N4TQ06"/>
<sequence>MESAEEMIESTEEAMESAEEMTESTEEAMESADEESRSVEGAGGSMEISGSAEEEGGSVEASLPGPAEIESRSEARIGGFAGRASRSEVRMPGSAGRRSRSTRSVSISARVLPSIPSEYLCSICNNVTLNSSMCPIGLLCRVTVNYAIERSLSADYSLSPNDYSSLMDMNGKGGICVSPKYANLIYVPNGIDVKTCGHYAHFKCFRNYIGPLYVRNLIENF</sequence>
<reference evidence="4" key="1">
    <citation type="submission" date="2017-02" db="UniProtKB">
        <authorList>
            <consortium name="WormBaseParasite"/>
        </authorList>
    </citation>
    <scope>IDENTIFICATION</scope>
</reference>
<accession>A0A0N4TQ06</accession>
<reference evidence="2 3" key="2">
    <citation type="submission" date="2018-11" db="EMBL/GenBank/DDBJ databases">
        <authorList>
            <consortium name="Pathogen Informatics"/>
        </authorList>
    </citation>
    <scope>NUCLEOTIDE SEQUENCE [LARGE SCALE GENOMIC DNA]</scope>
</reference>
<dbReference type="WBParaSite" id="BPAG_0001065401-mRNA-1">
    <property type="protein sequence ID" value="BPAG_0001065401-mRNA-1"/>
    <property type="gene ID" value="BPAG_0001065401"/>
</dbReference>
<dbReference type="EMBL" id="UZAD01013194">
    <property type="protein sequence ID" value="VDN91802.1"/>
    <property type="molecule type" value="Genomic_DNA"/>
</dbReference>
<dbReference type="STRING" id="6280.A0A0N4TQ06"/>
<evidence type="ECO:0000313" key="2">
    <source>
        <dbReference type="EMBL" id="VDN91802.1"/>
    </source>
</evidence>
<keyword evidence="3" id="KW-1185">Reference proteome</keyword>
<dbReference type="Proteomes" id="UP000278627">
    <property type="component" value="Unassembled WGS sequence"/>
</dbReference>
<proteinExistence type="predicted"/>
<protein>
    <submittedName>
        <fullName evidence="4">RING-type E3 ubiquitin transferase</fullName>
    </submittedName>
</protein>
<evidence type="ECO:0000313" key="3">
    <source>
        <dbReference type="Proteomes" id="UP000278627"/>
    </source>
</evidence>
<organism evidence="4">
    <name type="scientific">Brugia pahangi</name>
    <name type="common">Filarial nematode worm</name>
    <dbReference type="NCBI Taxonomy" id="6280"/>
    <lineage>
        <taxon>Eukaryota</taxon>
        <taxon>Metazoa</taxon>
        <taxon>Ecdysozoa</taxon>
        <taxon>Nematoda</taxon>
        <taxon>Chromadorea</taxon>
        <taxon>Rhabditida</taxon>
        <taxon>Spirurina</taxon>
        <taxon>Spiruromorpha</taxon>
        <taxon>Filarioidea</taxon>
        <taxon>Onchocercidae</taxon>
        <taxon>Brugia</taxon>
    </lineage>
</organism>
<feature type="compositionally biased region" description="Acidic residues" evidence="1">
    <location>
        <begin position="1"/>
        <end position="33"/>
    </location>
</feature>
<evidence type="ECO:0000313" key="4">
    <source>
        <dbReference type="WBParaSite" id="BPAG_0001065401-mRNA-1"/>
    </source>
</evidence>
<name>A0A0N4TQ06_BRUPA</name>
<feature type="region of interest" description="Disordered" evidence="1">
    <location>
        <begin position="1"/>
        <end position="103"/>
    </location>
</feature>